<gene>
    <name evidence="3" type="ORF">GCM10011612_05360</name>
</gene>
<dbReference type="InterPro" id="IPR000683">
    <property type="entry name" value="Gfo/Idh/MocA-like_OxRdtase_N"/>
</dbReference>
<dbReference type="GO" id="GO:0000166">
    <property type="term" value="F:nucleotide binding"/>
    <property type="evidence" value="ECO:0007669"/>
    <property type="project" value="InterPro"/>
</dbReference>
<name>A0A8H9H7W9_9ACTO</name>
<dbReference type="RefSeq" id="WP_080462040.1">
    <property type="nucleotide sequence ID" value="NZ_BMNJ01000002.1"/>
</dbReference>
<keyword evidence="4" id="KW-1185">Reference proteome</keyword>
<dbReference type="Gene3D" id="3.40.50.720">
    <property type="entry name" value="NAD(P)-binding Rossmann-like Domain"/>
    <property type="match status" value="1"/>
</dbReference>
<dbReference type="SUPFAM" id="SSF55347">
    <property type="entry name" value="Glyceraldehyde-3-phosphate dehydrogenase-like, C-terminal domain"/>
    <property type="match status" value="1"/>
</dbReference>
<dbReference type="Proteomes" id="UP000614239">
    <property type="component" value="Unassembled WGS sequence"/>
</dbReference>
<dbReference type="PANTHER" id="PTHR43377:SF1">
    <property type="entry name" value="BILIVERDIN REDUCTASE A"/>
    <property type="match status" value="1"/>
</dbReference>
<protein>
    <submittedName>
        <fullName evidence="3">Dehydrogenase</fullName>
    </submittedName>
</protein>
<dbReference type="AlphaFoldDB" id="A0A8H9H7W9"/>
<dbReference type="EMBL" id="BMNJ01000002">
    <property type="protein sequence ID" value="GGO96062.1"/>
    <property type="molecule type" value="Genomic_DNA"/>
</dbReference>
<sequence length="332" mass="34966">MGALRIGLIGLGSMGRHHARVIRATPGMELVAVADPGGDRFGVADGLPVLPDVRALIDAGLDAAMVAVPTVHHEEVALALAEAGVAAMVEKPIAHSVEAGRRVAEAFSSRGLVGAVGYVERCNPALRALRARLDAGDLGEVYQVLTRRQGPFPARISDVGVVKDLATHDIDLTAWVADSRYTSISAHVAHRSGRDNEDMVVGVGRLANGVIVSHVVNWLTPFKERVTIVTGEKGAYVADTLTGDLTFYANGTVTSAWDQVAAFRGVSEGDVVRYAIEKREPLALEQERFRDAVVAGAGAPGNEIVTMDEGVATLEVVEAVLASAAENRTVDL</sequence>
<dbReference type="KEGG" id="actp:B6G06_07780"/>
<evidence type="ECO:0000259" key="1">
    <source>
        <dbReference type="Pfam" id="PF01408"/>
    </source>
</evidence>
<comment type="caution">
    <text evidence="3">The sequence shown here is derived from an EMBL/GenBank/DDBJ whole genome shotgun (WGS) entry which is preliminary data.</text>
</comment>
<evidence type="ECO:0000313" key="3">
    <source>
        <dbReference type="EMBL" id="GGO96062.1"/>
    </source>
</evidence>
<evidence type="ECO:0000313" key="4">
    <source>
        <dbReference type="Proteomes" id="UP000614239"/>
    </source>
</evidence>
<feature type="domain" description="Gfo/Idh/MocA-like oxidoreductase N-terminal" evidence="1">
    <location>
        <begin position="4"/>
        <end position="118"/>
    </location>
</feature>
<dbReference type="PANTHER" id="PTHR43377">
    <property type="entry name" value="BILIVERDIN REDUCTASE A"/>
    <property type="match status" value="1"/>
</dbReference>
<dbReference type="OrthoDB" id="179913at2"/>
<reference evidence="3" key="2">
    <citation type="submission" date="2020-09" db="EMBL/GenBank/DDBJ databases">
        <authorList>
            <person name="Sun Q."/>
            <person name="Zhou Y."/>
        </authorList>
    </citation>
    <scope>NUCLEOTIDE SEQUENCE</scope>
    <source>
        <strain evidence="3">CGMCC 4.7372</strain>
    </source>
</reference>
<dbReference type="InterPro" id="IPR036291">
    <property type="entry name" value="NAD(P)-bd_dom_sf"/>
</dbReference>
<dbReference type="Pfam" id="PF01408">
    <property type="entry name" value="GFO_IDH_MocA"/>
    <property type="match status" value="1"/>
</dbReference>
<evidence type="ECO:0000259" key="2">
    <source>
        <dbReference type="Pfam" id="PF22725"/>
    </source>
</evidence>
<reference evidence="3" key="1">
    <citation type="journal article" date="2014" name="Int. J. Syst. Evol. Microbiol.">
        <title>Complete genome sequence of Corynebacterium casei LMG S-19264T (=DSM 44701T), isolated from a smear-ripened cheese.</title>
        <authorList>
            <consortium name="US DOE Joint Genome Institute (JGI-PGF)"/>
            <person name="Walter F."/>
            <person name="Albersmeier A."/>
            <person name="Kalinowski J."/>
            <person name="Ruckert C."/>
        </authorList>
    </citation>
    <scope>NUCLEOTIDE SEQUENCE</scope>
    <source>
        <strain evidence="3">CGMCC 4.7372</strain>
    </source>
</reference>
<organism evidence="3 4">
    <name type="scientific">Actinomyces gaoshouyii</name>
    <dbReference type="NCBI Taxonomy" id="1960083"/>
    <lineage>
        <taxon>Bacteria</taxon>
        <taxon>Bacillati</taxon>
        <taxon>Actinomycetota</taxon>
        <taxon>Actinomycetes</taxon>
        <taxon>Actinomycetales</taxon>
        <taxon>Actinomycetaceae</taxon>
        <taxon>Actinomyces</taxon>
    </lineage>
</organism>
<feature type="domain" description="GFO/IDH/MocA-like oxidoreductase" evidence="2">
    <location>
        <begin position="127"/>
        <end position="236"/>
    </location>
</feature>
<dbReference type="Pfam" id="PF22725">
    <property type="entry name" value="GFO_IDH_MocA_C3"/>
    <property type="match status" value="1"/>
</dbReference>
<dbReference type="InterPro" id="IPR051450">
    <property type="entry name" value="Gfo/Idh/MocA_Oxidoreductases"/>
</dbReference>
<dbReference type="SUPFAM" id="SSF51735">
    <property type="entry name" value="NAD(P)-binding Rossmann-fold domains"/>
    <property type="match status" value="1"/>
</dbReference>
<dbReference type="Gene3D" id="3.30.360.10">
    <property type="entry name" value="Dihydrodipicolinate Reductase, domain 2"/>
    <property type="match status" value="1"/>
</dbReference>
<proteinExistence type="predicted"/>
<dbReference type="InterPro" id="IPR055170">
    <property type="entry name" value="GFO_IDH_MocA-like_dom"/>
</dbReference>
<accession>A0A8H9H7W9</accession>